<comment type="caution">
    <text evidence="1">The sequence shown here is derived from an EMBL/GenBank/DDBJ whole genome shotgun (WGS) entry which is preliminary data.</text>
</comment>
<dbReference type="InterPro" id="IPR036676">
    <property type="entry name" value="PurM-like_C_sf"/>
</dbReference>
<gene>
    <name evidence="1" type="ORF">CBW46_010030</name>
</gene>
<sequence length="85" mass="9538">MTMLNKTAAEVLEAFEVRYCTDVTGFGRLAACRDAQGQRCRGAHRRDVGAGAVARPRACGSRLRTRRHQEQLCAPARYRHVRADH</sequence>
<organism evidence="1 2">
    <name type="scientific">Paenibacillus xerothermodurans</name>
    <dbReference type="NCBI Taxonomy" id="1977292"/>
    <lineage>
        <taxon>Bacteria</taxon>
        <taxon>Bacillati</taxon>
        <taxon>Bacillota</taxon>
        <taxon>Bacilli</taxon>
        <taxon>Bacillales</taxon>
        <taxon>Paenibacillaceae</taxon>
        <taxon>Paenibacillus</taxon>
    </lineage>
</organism>
<name>A0A2W1NQ54_PAEXE</name>
<dbReference type="Proteomes" id="UP000214746">
    <property type="component" value="Unassembled WGS sequence"/>
</dbReference>
<dbReference type="EMBL" id="NHRJ02000004">
    <property type="protein sequence ID" value="PZE21013.1"/>
    <property type="molecule type" value="Genomic_DNA"/>
</dbReference>
<reference evidence="1" key="1">
    <citation type="submission" date="2018-06" db="EMBL/GenBank/DDBJ databases">
        <title>Paenibacillus xerothermodurans sp. nov. an extremely dry heat resistant spore forming bacterium isolated from the soil of Cape Canaveral, Florida.</title>
        <authorList>
            <person name="Seuylemezian A."/>
            <person name="Kaur N."/>
            <person name="Patil P."/>
            <person name="Patil P."/>
            <person name="Mayilraj S."/>
            <person name="Vaishampayan P."/>
        </authorList>
    </citation>
    <scope>NUCLEOTIDE SEQUENCE [LARGE SCALE GENOMIC DNA]</scope>
    <source>
        <strain evidence="1">ATCC 27380</strain>
    </source>
</reference>
<evidence type="ECO:0000313" key="2">
    <source>
        <dbReference type="Proteomes" id="UP000214746"/>
    </source>
</evidence>
<dbReference type="AlphaFoldDB" id="A0A2W1NQ54"/>
<accession>A0A2W1NQ54</accession>
<protein>
    <submittedName>
        <fullName evidence="1">Uncharacterized protein</fullName>
    </submittedName>
</protein>
<dbReference type="Gene3D" id="3.90.650.10">
    <property type="entry name" value="PurM-like C-terminal domain"/>
    <property type="match status" value="1"/>
</dbReference>
<proteinExistence type="predicted"/>
<keyword evidence="2" id="KW-1185">Reference proteome</keyword>
<evidence type="ECO:0000313" key="1">
    <source>
        <dbReference type="EMBL" id="PZE21013.1"/>
    </source>
</evidence>